<dbReference type="InterPro" id="IPR051010">
    <property type="entry name" value="BCAA_transport"/>
</dbReference>
<sequence>MFFGKVKKAVCAALTASVLALAVAGCGGGASNSDTIKIGANLEMTGTNATFGQSATNGAKLAIKEVNAKGGVLGKQISLVVADNKSEAAEAANAMQKLITQDRVLAVIAPIASSSVIAGAQVNMDGKVLAISPTASNPKVTVDPETGKTRDYLFRAAFIDPFQGSVMANFAAKSLNGKNAALYIDNSSDYAKGLGQFFEETFIKNGGKIVSKEAYLAKDTDFKATLTKIKAANPDILFVPGYYQEVGMIIKQARELGINCAVLGGDGWDSAKLPEIAGNGALNNTYFASHYSPEDNSPAIRTFVDSYKAEYGQVPDSFAALSYDATMMIIEAIKRVGSEDTVKIKDELAKTKEYQAVSGIITLNETHDAVKSAVVIEFKDGKQTFKEKVNP</sequence>
<evidence type="ECO:0000259" key="6">
    <source>
        <dbReference type="Pfam" id="PF13458"/>
    </source>
</evidence>
<dbReference type="PRINTS" id="PR00337">
    <property type="entry name" value="LEUILEVALBP"/>
</dbReference>
<evidence type="ECO:0000256" key="2">
    <source>
        <dbReference type="ARBA" id="ARBA00022448"/>
    </source>
</evidence>
<organism evidence="7 8">
    <name type="scientific">Selenobaculum gibii</name>
    <dbReference type="NCBI Taxonomy" id="3054208"/>
    <lineage>
        <taxon>Bacteria</taxon>
        <taxon>Bacillati</taxon>
        <taxon>Bacillota</taxon>
        <taxon>Negativicutes</taxon>
        <taxon>Selenomonadales</taxon>
        <taxon>Selenomonadaceae</taxon>
        <taxon>Selenobaculum</taxon>
    </lineage>
</organism>
<reference evidence="7" key="1">
    <citation type="submission" date="2023-03" db="EMBL/GenBank/DDBJ databases">
        <title>Selenobaculum gbiensis gen. nov. sp. nov., a new bacterium isolated from the gut microbiota of IBD patient.</title>
        <authorList>
            <person name="Yeo S."/>
            <person name="Park H."/>
            <person name="Huh C.S."/>
        </authorList>
    </citation>
    <scope>NUCLEOTIDE SEQUENCE</scope>
    <source>
        <strain evidence="7">ICN-92133</strain>
    </source>
</reference>
<dbReference type="KEGG" id="sgbi:P3F81_12685"/>
<dbReference type="PANTHER" id="PTHR30483">
    <property type="entry name" value="LEUCINE-SPECIFIC-BINDING PROTEIN"/>
    <property type="match status" value="1"/>
</dbReference>
<comment type="similarity">
    <text evidence="1">Belongs to the leucine-binding protein family.</text>
</comment>
<keyword evidence="4" id="KW-0029">Amino-acid transport</keyword>
<dbReference type="Proteomes" id="UP001243623">
    <property type="component" value="Chromosome"/>
</dbReference>
<keyword evidence="8" id="KW-1185">Reference proteome</keyword>
<accession>A0A9Y2AJ20</accession>
<evidence type="ECO:0000313" key="7">
    <source>
        <dbReference type="EMBL" id="WIW70716.1"/>
    </source>
</evidence>
<evidence type="ECO:0000256" key="4">
    <source>
        <dbReference type="ARBA" id="ARBA00022970"/>
    </source>
</evidence>
<feature type="signal peptide" evidence="5">
    <location>
        <begin position="1"/>
        <end position="22"/>
    </location>
</feature>
<keyword evidence="2" id="KW-0813">Transport</keyword>
<dbReference type="GO" id="GO:0006865">
    <property type="term" value="P:amino acid transport"/>
    <property type="evidence" value="ECO:0007669"/>
    <property type="project" value="UniProtKB-KW"/>
</dbReference>
<dbReference type="PROSITE" id="PS51257">
    <property type="entry name" value="PROKAR_LIPOPROTEIN"/>
    <property type="match status" value="1"/>
</dbReference>
<evidence type="ECO:0000256" key="5">
    <source>
        <dbReference type="SAM" id="SignalP"/>
    </source>
</evidence>
<keyword evidence="3 5" id="KW-0732">Signal</keyword>
<feature type="domain" description="Leucine-binding protein" evidence="6">
    <location>
        <begin position="35"/>
        <end position="381"/>
    </location>
</feature>
<dbReference type="PANTHER" id="PTHR30483:SF6">
    <property type="entry name" value="PERIPLASMIC BINDING PROTEIN OF ABC TRANSPORTER FOR NATURAL AMINO ACIDS"/>
    <property type="match status" value="1"/>
</dbReference>
<dbReference type="Pfam" id="PF13458">
    <property type="entry name" value="Peripla_BP_6"/>
    <property type="match status" value="1"/>
</dbReference>
<feature type="chain" id="PRO_5040997471" evidence="5">
    <location>
        <begin position="23"/>
        <end position="391"/>
    </location>
</feature>
<dbReference type="SUPFAM" id="SSF53822">
    <property type="entry name" value="Periplasmic binding protein-like I"/>
    <property type="match status" value="1"/>
</dbReference>
<evidence type="ECO:0000256" key="1">
    <source>
        <dbReference type="ARBA" id="ARBA00010062"/>
    </source>
</evidence>
<proteinExistence type="inferred from homology"/>
<dbReference type="InterPro" id="IPR028082">
    <property type="entry name" value="Peripla_BP_I"/>
</dbReference>
<name>A0A9Y2AJ20_9FIRM</name>
<dbReference type="CDD" id="cd06347">
    <property type="entry name" value="PBP1_ABC_LivK_ligand_binding-like"/>
    <property type="match status" value="1"/>
</dbReference>
<evidence type="ECO:0000313" key="8">
    <source>
        <dbReference type="Proteomes" id="UP001243623"/>
    </source>
</evidence>
<dbReference type="InterPro" id="IPR028081">
    <property type="entry name" value="Leu-bd"/>
</dbReference>
<dbReference type="Gene3D" id="3.40.50.2300">
    <property type="match status" value="2"/>
</dbReference>
<evidence type="ECO:0000256" key="3">
    <source>
        <dbReference type="ARBA" id="ARBA00022729"/>
    </source>
</evidence>
<dbReference type="InterPro" id="IPR000709">
    <property type="entry name" value="Leu_Ile_Val-bd"/>
</dbReference>
<protein>
    <submittedName>
        <fullName evidence="7">ABC transporter substrate-binding protein</fullName>
    </submittedName>
</protein>
<dbReference type="RefSeq" id="WP_147669450.1">
    <property type="nucleotide sequence ID" value="NZ_CP120678.1"/>
</dbReference>
<gene>
    <name evidence="7" type="ORF">P3F81_12685</name>
</gene>
<dbReference type="EMBL" id="CP120678">
    <property type="protein sequence ID" value="WIW70716.1"/>
    <property type="molecule type" value="Genomic_DNA"/>
</dbReference>
<dbReference type="AlphaFoldDB" id="A0A9Y2AJ20"/>